<dbReference type="RefSeq" id="XP_002782529.1">
    <property type="nucleotide sequence ID" value="XM_002782483.1"/>
</dbReference>
<organism evidence="3">
    <name type="scientific">Perkinsus marinus (strain ATCC 50983 / TXsc)</name>
    <dbReference type="NCBI Taxonomy" id="423536"/>
    <lineage>
        <taxon>Eukaryota</taxon>
        <taxon>Sar</taxon>
        <taxon>Alveolata</taxon>
        <taxon>Perkinsozoa</taxon>
        <taxon>Perkinsea</taxon>
        <taxon>Perkinsida</taxon>
        <taxon>Perkinsidae</taxon>
        <taxon>Perkinsus</taxon>
    </lineage>
</organism>
<protein>
    <submittedName>
        <fullName evidence="2">Uncharacterized protein</fullName>
    </submittedName>
</protein>
<dbReference type="AlphaFoldDB" id="C5KMG9"/>
<dbReference type="GeneID" id="9044343"/>
<evidence type="ECO:0000313" key="3">
    <source>
        <dbReference type="Proteomes" id="UP000007800"/>
    </source>
</evidence>
<feature type="region of interest" description="Disordered" evidence="1">
    <location>
        <begin position="1"/>
        <end position="25"/>
    </location>
</feature>
<dbReference type="EMBL" id="GG674446">
    <property type="protein sequence ID" value="EER14324.1"/>
    <property type="molecule type" value="Genomic_DNA"/>
</dbReference>
<feature type="compositionally biased region" description="Basic residues" evidence="1">
    <location>
        <begin position="1"/>
        <end position="15"/>
    </location>
</feature>
<evidence type="ECO:0000313" key="2">
    <source>
        <dbReference type="EMBL" id="EER14324.1"/>
    </source>
</evidence>
<accession>C5KMG9</accession>
<name>C5KMG9_PERM5</name>
<gene>
    <name evidence="2" type="ORF">Pmar_PMAR010438</name>
</gene>
<proteinExistence type="predicted"/>
<dbReference type="InParanoid" id="C5KMG9"/>
<feature type="compositionally biased region" description="Basic and acidic residues" evidence="1">
    <location>
        <begin position="16"/>
        <end position="25"/>
    </location>
</feature>
<sequence length="87" mass="9992">MGNKRAERRKRKNARHAQEQADDKEELRELRAKLLTYAQPSTRSDLENSEQVEDASFVEAVLVEDDKNNVLIARLKAEVGVYQFTCA</sequence>
<reference evidence="2 3" key="1">
    <citation type="submission" date="2008-07" db="EMBL/GenBank/DDBJ databases">
        <authorList>
            <person name="El-Sayed N."/>
            <person name="Caler E."/>
            <person name="Inman J."/>
            <person name="Amedeo P."/>
            <person name="Hass B."/>
            <person name="Wortman J."/>
        </authorList>
    </citation>
    <scope>NUCLEOTIDE SEQUENCE [LARGE SCALE GENOMIC DNA]</scope>
    <source>
        <strain evidence="3">ATCC 50983 / TXsc</strain>
    </source>
</reference>
<dbReference type="Proteomes" id="UP000007800">
    <property type="component" value="Unassembled WGS sequence"/>
</dbReference>
<keyword evidence="3" id="KW-1185">Reference proteome</keyword>
<evidence type="ECO:0000256" key="1">
    <source>
        <dbReference type="SAM" id="MobiDB-lite"/>
    </source>
</evidence>